<evidence type="ECO:0000313" key="1">
    <source>
        <dbReference type="EMBL" id="KAI0027411.1"/>
    </source>
</evidence>
<evidence type="ECO:0000313" key="2">
    <source>
        <dbReference type="Proteomes" id="UP000814128"/>
    </source>
</evidence>
<sequence length="493" mass="51807">MSVSVARGNRGGSALNYTFGLNKALPFFRQNGVVPPAAGHISGDASQSKTPGLFSRILSNAGAKGSDAGASMTLQYGYRSFNIAPSGAQDTFVYEPSIASSKSTRSWADSDSSYSFSPRRRRSTLFGHAERAEDDDDDDDTASVDSEEARRDPREVVPVDLPALIAPYHAGIVTVPLPPPSADSSDSSDSDATTRPPARARTPFPTPRAPERCASTSAAPPGLVAPAPASSLPATYVPAPPGSRAARSNSYPPAAPTTTYASTASTSYAPAPAASLPASYTPAPRERRTSSSTPPSVPVRAATYPPRQRRASVTESTPASVPTLAPDAAAFSPPPPPPPPVPQQLPLEGLVSPIPPRPLSRANSVPRPLPSIPRAPSPSLSPVSPARPRAPGPAPRGVRWCDDLICPSPVPRARRRRGWFNRRGDQLWTNEGAYRPAPAGGEFPRDLRHYPAPGTGWMNEEGLRIDMGHRLVKGPFKSALKKGAGGGGRTRSV</sequence>
<gene>
    <name evidence="1" type="ORF">K488DRAFT_90888</name>
</gene>
<organism evidence="1 2">
    <name type="scientific">Vararia minispora EC-137</name>
    <dbReference type="NCBI Taxonomy" id="1314806"/>
    <lineage>
        <taxon>Eukaryota</taxon>
        <taxon>Fungi</taxon>
        <taxon>Dikarya</taxon>
        <taxon>Basidiomycota</taxon>
        <taxon>Agaricomycotina</taxon>
        <taxon>Agaricomycetes</taxon>
        <taxon>Russulales</taxon>
        <taxon>Lachnocladiaceae</taxon>
        <taxon>Vararia</taxon>
    </lineage>
</organism>
<proteinExistence type="predicted"/>
<reference evidence="1" key="2">
    <citation type="journal article" date="2022" name="New Phytol.">
        <title>Evolutionary transition to the ectomycorrhizal habit in the genomes of a hyperdiverse lineage of mushroom-forming fungi.</title>
        <authorList>
            <person name="Looney B."/>
            <person name="Miyauchi S."/>
            <person name="Morin E."/>
            <person name="Drula E."/>
            <person name="Courty P.E."/>
            <person name="Kohler A."/>
            <person name="Kuo A."/>
            <person name="LaButti K."/>
            <person name="Pangilinan J."/>
            <person name="Lipzen A."/>
            <person name="Riley R."/>
            <person name="Andreopoulos W."/>
            <person name="He G."/>
            <person name="Johnson J."/>
            <person name="Nolan M."/>
            <person name="Tritt A."/>
            <person name="Barry K.W."/>
            <person name="Grigoriev I.V."/>
            <person name="Nagy L.G."/>
            <person name="Hibbett D."/>
            <person name="Henrissat B."/>
            <person name="Matheny P.B."/>
            <person name="Labbe J."/>
            <person name="Martin F.M."/>
        </authorList>
    </citation>
    <scope>NUCLEOTIDE SEQUENCE</scope>
    <source>
        <strain evidence="1">EC-137</strain>
    </source>
</reference>
<accession>A0ACB8Q894</accession>
<keyword evidence="2" id="KW-1185">Reference proteome</keyword>
<protein>
    <submittedName>
        <fullName evidence="1">Uncharacterized protein</fullName>
    </submittedName>
</protein>
<comment type="caution">
    <text evidence="1">The sequence shown here is derived from an EMBL/GenBank/DDBJ whole genome shotgun (WGS) entry which is preliminary data.</text>
</comment>
<name>A0ACB8Q894_9AGAM</name>
<reference evidence="1" key="1">
    <citation type="submission" date="2021-02" db="EMBL/GenBank/DDBJ databases">
        <authorList>
            <consortium name="DOE Joint Genome Institute"/>
            <person name="Ahrendt S."/>
            <person name="Looney B.P."/>
            <person name="Miyauchi S."/>
            <person name="Morin E."/>
            <person name="Drula E."/>
            <person name="Courty P.E."/>
            <person name="Chicoki N."/>
            <person name="Fauchery L."/>
            <person name="Kohler A."/>
            <person name="Kuo A."/>
            <person name="Labutti K."/>
            <person name="Pangilinan J."/>
            <person name="Lipzen A."/>
            <person name="Riley R."/>
            <person name="Andreopoulos W."/>
            <person name="He G."/>
            <person name="Johnson J."/>
            <person name="Barry K.W."/>
            <person name="Grigoriev I.V."/>
            <person name="Nagy L."/>
            <person name="Hibbett D."/>
            <person name="Henrissat B."/>
            <person name="Matheny P.B."/>
            <person name="Labbe J."/>
            <person name="Martin F."/>
        </authorList>
    </citation>
    <scope>NUCLEOTIDE SEQUENCE</scope>
    <source>
        <strain evidence="1">EC-137</strain>
    </source>
</reference>
<dbReference type="Proteomes" id="UP000814128">
    <property type="component" value="Unassembled WGS sequence"/>
</dbReference>
<dbReference type="EMBL" id="MU273910">
    <property type="protein sequence ID" value="KAI0027411.1"/>
    <property type="molecule type" value="Genomic_DNA"/>
</dbReference>